<evidence type="ECO:0000256" key="4">
    <source>
        <dbReference type="ARBA" id="ARBA00023163"/>
    </source>
</evidence>
<dbReference type="EMBL" id="JAINDJ010000003">
    <property type="protein sequence ID" value="KAG9453428.1"/>
    <property type="molecule type" value="Genomic_DNA"/>
</dbReference>
<keyword evidence="4" id="KW-0804">Transcription</keyword>
<protein>
    <recommendedName>
        <fullName evidence="7">Myb-like domain-containing protein</fullName>
    </recommendedName>
</protein>
<proteinExistence type="predicted"/>
<dbReference type="GO" id="GO:0006355">
    <property type="term" value="P:regulation of DNA-templated transcription"/>
    <property type="evidence" value="ECO:0007669"/>
    <property type="project" value="UniProtKB-ARBA"/>
</dbReference>
<dbReference type="PROSITE" id="PS50090">
    <property type="entry name" value="MYB_LIKE"/>
    <property type="match status" value="1"/>
</dbReference>
<organism evidence="8 9">
    <name type="scientific">Aristolochia fimbriata</name>
    <name type="common">White veined hardy Dutchman's pipe vine</name>
    <dbReference type="NCBI Taxonomy" id="158543"/>
    <lineage>
        <taxon>Eukaryota</taxon>
        <taxon>Viridiplantae</taxon>
        <taxon>Streptophyta</taxon>
        <taxon>Embryophyta</taxon>
        <taxon>Tracheophyta</taxon>
        <taxon>Spermatophyta</taxon>
        <taxon>Magnoliopsida</taxon>
        <taxon>Magnoliidae</taxon>
        <taxon>Piperales</taxon>
        <taxon>Aristolochiaceae</taxon>
        <taxon>Aristolochia</taxon>
    </lineage>
</organism>
<feature type="region of interest" description="Disordered" evidence="6">
    <location>
        <begin position="119"/>
        <end position="158"/>
    </location>
</feature>
<dbReference type="AlphaFoldDB" id="A0AAV7EX74"/>
<evidence type="ECO:0000256" key="1">
    <source>
        <dbReference type="ARBA" id="ARBA00004123"/>
    </source>
</evidence>
<keyword evidence="9" id="KW-1185">Reference proteome</keyword>
<evidence type="ECO:0000259" key="7">
    <source>
        <dbReference type="PROSITE" id="PS50090"/>
    </source>
</evidence>
<keyword evidence="3" id="KW-0238">DNA-binding</keyword>
<evidence type="ECO:0000256" key="2">
    <source>
        <dbReference type="ARBA" id="ARBA00023015"/>
    </source>
</evidence>
<keyword evidence="2" id="KW-0805">Transcription regulation</keyword>
<evidence type="ECO:0000313" key="9">
    <source>
        <dbReference type="Proteomes" id="UP000825729"/>
    </source>
</evidence>
<dbReference type="GO" id="GO:0003677">
    <property type="term" value="F:DNA binding"/>
    <property type="evidence" value="ECO:0007669"/>
    <property type="project" value="UniProtKB-KW"/>
</dbReference>
<evidence type="ECO:0000256" key="6">
    <source>
        <dbReference type="SAM" id="MobiDB-lite"/>
    </source>
</evidence>
<evidence type="ECO:0000256" key="5">
    <source>
        <dbReference type="ARBA" id="ARBA00023242"/>
    </source>
</evidence>
<dbReference type="SMART" id="SM00717">
    <property type="entry name" value="SANT"/>
    <property type="match status" value="1"/>
</dbReference>
<keyword evidence="5" id="KW-0539">Nucleus</keyword>
<dbReference type="Gene3D" id="1.10.10.60">
    <property type="entry name" value="Homeodomain-like"/>
    <property type="match status" value="1"/>
</dbReference>
<accession>A0AAV7EX74</accession>
<comment type="caution">
    <text evidence="8">The sequence shown here is derived from an EMBL/GenBank/DDBJ whole genome shotgun (WGS) entry which is preliminary data.</text>
</comment>
<sequence length="305" mass="35534">MEGAHHVMNNPQAQPDIADRFPQWSQNETRELIAIRAELDRTFMETKRNRLLWDLISNRMREKGFYRSAEQCKCKWKNLVTRYKGSETMDPEAIRQFPFQEELRAIFAARMQRLLWQQESESGGGGGGSSSGAKKTGKSDEEEYEEESISMDHHDQYGVEAGKTNVGMMIKKRKVMIRASTSSGAGGGSGGDHHKYNRRNAAAAAAADASNKASAFHEMVEEFLKSQLRIEMEWCKEEEAREEERRGKEMEWRRRMEALERERILMDSRWREREEQRRAREEARADRRDQLITALLNKFIHDNIN</sequence>
<dbReference type="Proteomes" id="UP000825729">
    <property type="component" value="Unassembled WGS sequence"/>
</dbReference>
<dbReference type="CDD" id="cd12203">
    <property type="entry name" value="GT1"/>
    <property type="match status" value="1"/>
</dbReference>
<name>A0AAV7EX74_ARIFI</name>
<dbReference type="FunFam" id="1.10.10.60:FF:000032">
    <property type="entry name" value="Zinc finger and SCAN domain-containing 20"/>
    <property type="match status" value="1"/>
</dbReference>
<dbReference type="InterPro" id="IPR044822">
    <property type="entry name" value="Myb_DNA-bind_4"/>
</dbReference>
<dbReference type="Pfam" id="PF13837">
    <property type="entry name" value="Myb_DNA-bind_4"/>
    <property type="match status" value="1"/>
</dbReference>
<feature type="domain" description="Myb-like" evidence="7">
    <location>
        <begin position="24"/>
        <end position="80"/>
    </location>
</feature>
<evidence type="ECO:0000256" key="3">
    <source>
        <dbReference type="ARBA" id="ARBA00023125"/>
    </source>
</evidence>
<dbReference type="InterPro" id="IPR001005">
    <property type="entry name" value="SANT/Myb"/>
</dbReference>
<feature type="compositionally biased region" description="Acidic residues" evidence="6">
    <location>
        <begin position="140"/>
        <end position="149"/>
    </location>
</feature>
<reference evidence="8 9" key="1">
    <citation type="submission" date="2021-07" db="EMBL/GenBank/DDBJ databases">
        <title>The Aristolochia fimbriata genome: insights into angiosperm evolution, floral development and chemical biosynthesis.</title>
        <authorList>
            <person name="Jiao Y."/>
        </authorList>
    </citation>
    <scope>NUCLEOTIDE SEQUENCE [LARGE SCALE GENOMIC DNA]</scope>
    <source>
        <strain evidence="8">IBCAS-2021</strain>
        <tissue evidence="8">Leaf</tissue>
    </source>
</reference>
<dbReference type="PANTHER" id="PTHR21654:SF66">
    <property type="entry name" value="TRIHELIX TRANSCRIPTION FACTOR GT-3B"/>
    <property type="match status" value="1"/>
</dbReference>
<dbReference type="GO" id="GO:0005634">
    <property type="term" value="C:nucleus"/>
    <property type="evidence" value="ECO:0007669"/>
    <property type="project" value="UniProtKB-SubCell"/>
</dbReference>
<dbReference type="PANTHER" id="PTHR21654">
    <property type="entry name" value="FI21293P1"/>
    <property type="match status" value="1"/>
</dbReference>
<gene>
    <name evidence="8" type="ORF">H6P81_006332</name>
</gene>
<evidence type="ECO:0000313" key="8">
    <source>
        <dbReference type="EMBL" id="KAG9453428.1"/>
    </source>
</evidence>
<comment type="subcellular location">
    <subcellularLocation>
        <location evidence="1">Nucleus</location>
    </subcellularLocation>
</comment>